<keyword evidence="3" id="KW-0813">Transport</keyword>
<evidence type="ECO:0000256" key="2">
    <source>
        <dbReference type="ARBA" id="ARBA00006920"/>
    </source>
</evidence>
<evidence type="ECO:0000256" key="13">
    <source>
        <dbReference type="SAM" id="Phobius"/>
    </source>
</evidence>
<comment type="subcellular location">
    <subcellularLocation>
        <location evidence="1">Membrane</location>
        <topology evidence="1">Multi-pass membrane protein</topology>
    </subcellularLocation>
</comment>
<evidence type="ECO:0000256" key="1">
    <source>
        <dbReference type="ARBA" id="ARBA00004141"/>
    </source>
</evidence>
<dbReference type="InterPro" id="IPR010617">
    <property type="entry name" value="TMEM175-like"/>
</dbReference>
<evidence type="ECO:0000256" key="8">
    <source>
        <dbReference type="ARBA" id="ARBA00022989"/>
    </source>
</evidence>
<keyword evidence="8 13" id="KW-1133">Transmembrane helix</keyword>
<protein>
    <recommendedName>
        <fullName evidence="16">DUF1211 domain-containing protein</fullName>
    </recommendedName>
</protein>
<evidence type="ECO:0000256" key="5">
    <source>
        <dbReference type="ARBA" id="ARBA00022692"/>
    </source>
</evidence>
<dbReference type="Proteomes" id="UP000597444">
    <property type="component" value="Unassembled WGS sequence"/>
</dbReference>
<evidence type="ECO:0000256" key="6">
    <source>
        <dbReference type="ARBA" id="ARBA00022826"/>
    </source>
</evidence>
<dbReference type="GO" id="GO:0005267">
    <property type="term" value="F:potassium channel activity"/>
    <property type="evidence" value="ECO:0007669"/>
    <property type="project" value="UniProtKB-KW"/>
</dbReference>
<evidence type="ECO:0000256" key="12">
    <source>
        <dbReference type="ARBA" id="ARBA00034430"/>
    </source>
</evidence>
<sequence>MEVSEKPREVPMKKGLEKLDERLNMLCDGVFAIAMTLLVLDIKLDLQGSDINAALGAFSDKIIIYIISFFVIAGYWNEHRQLMKMVRRMNAPFIRFTFIFLAFVTFFPIAFSMVMDAGHYAQVISIYTLVMAGCGLSISLLWWYACGQHRLIDTDRDEAAINERILFGLITPAVACAALLFIPLFPDHPQRIFYFLLLSPVIRRIVHTLYESRQKQLADVE</sequence>
<dbReference type="GO" id="GO:0016020">
    <property type="term" value="C:membrane"/>
    <property type="evidence" value="ECO:0007669"/>
    <property type="project" value="UniProtKB-SubCell"/>
</dbReference>
<dbReference type="EMBL" id="BNJK01000001">
    <property type="protein sequence ID" value="GHO92290.1"/>
    <property type="molecule type" value="Genomic_DNA"/>
</dbReference>
<keyword evidence="6" id="KW-0631">Potassium channel</keyword>
<keyword evidence="7" id="KW-0630">Potassium</keyword>
<reference evidence="14" key="1">
    <citation type="submission" date="2020-10" db="EMBL/GenBank/DDBJ databases">
        <title>Taxonomic study of unclassified bacteria belonging to the class Ktedonobacteria.</title>
        <authorList>
            <person name="Yabe S."/>
            <person name="Wang C.M."/>
            <person name="Zheng Y."/>
            <person name="Sakai Y."/>
            <person name="Cavaletti L."/>
            <person name="Monciardini P."/>
            <person name="Donadio S."/>
        </authorList>
    </citation>
    <scope>NUCLEOTIDE SEQUENCE</scope>
    <source>
        <strain evidence="14">ID150040</strain>
    </source>
</reference>
<evidence type="ECO:0000313" key="14">
    <source>
        <dbReference type="EMBL" id="GHO92290.1"/>
    </source>
</evidence>
<feature type="transmembrane region" description="Helical" evidence="13">
    <location>
        <begin position="96"/>
        <end position="114"/>
    </location>
</feature>
<keyword evidence="11" id="KW-0407">Ion channel</keyword>
<evidence type="ECO:0000313" key="15">
    <source>
        <dbReference type="Proteomes" id="UP000597444"/>
    </source>
</evidence>
<dbReference type="RefSeq" id="WP_220203132.1">
    <property type="nucleotide sequence ID" value="NZ_BNJK01000001.1"/>
</dbReference>
<dbReference type="GO" id="GO:0015252">
    <property type="term" value="F:proton channel activity"/>
    <property type="evidence" value="ECO:0007669"/>
    <property type="project" value="InterPro"/>
</dbReference>
<feature type="transmembrane region" description="Helical" evidence="13">
    <location>
        <begin position="23"/>
        <end position="42"/>
    </location>
</feature>
<evidence type="ECO:0000256" key="7">
    <source>
        <dbReference type="ARBA" id="ARBA00022958"/>
    </source>
</evidence>
<gene>
    <name evidence="14" type="ORF">KSF_023380</name>
</gene>
<proteinExistence type="inferred from homology"/>
<comment type="caution">
    <text evidence="14">The sequence shown here is derived from an EMBL/GenBank/DDBJ whole genome shotgun (WGS) entry which is preliminary data.</text>
</comment>
<organism evidence="14 15">
    <name type="scientific">Reticulibacter mediterranei</name>
    <dbReference type="NCBI Taxonomy" id="2778369"/>
    <lineage>
        <taxon>Bacteria</taxon>
        <taxon>Bacillati</taxon>
        <taxon>Chloroflexota</taxon>
        <taxon>Ktedonobacteria</taxon>
        <taxon>Ktedonobacterales</taxon>
        <taxon>Reticulibacteraceae</taxon>
        <taxon>Reticulibacter</taxon>
    </lineage>
</organism>
<keyword evidence="10 13" id="KW-0472">Membrane</keyword>
<name>A0A8J3N1K3_9CHLR</name>
<feature type="transmembrane region" description="Helical" evidence="13">
    <location>
        <begin position="120"/>
        <end position="144"/>
    </location>
</feature>
<evidence type="ECO:0000256" key="11">
    <source>
        <dbReference type="ARBA" id="ARBA00023303"/>
    </source>
</evidence>
<evidence type="ECO:0000256" key="4">
    <source>
        <dbReference type="ARBA" id="ARBA00022538"/>
    </source>
</evidence>
<keyword evidence="9" id="KW-0406">Ion transport</keyword>
<dbReference type="AlphaFoldDB" id="A0A8J3N1K3"/>
<feature type="transmembrane region" description="Helical" evidence="13">
    <location>
        <begin position="165"/>
        <end position="186"/>
    </location>
</feature>
<comment type="similarity">
    <text evidence="2">Belongs to the TMEM175 family.</text>
</comment>
<comment type="catalytic activity">
    <reaction evidence="12">
        <text>K(+)(in) = K(+)(out)</text>
        <dbReference type="Rhea" id="RHEA:29463"/>
        <dbReference type="ChEBI" id="CHEBI:29103"/>
    </reaction>
</comment>
<evidence type="ECO:0008006" key="16">
    <source>
        <dbReference type="Google" id="ProtNLM"/>
    </source>
</evidence>
<keyword evidence="4" id="KW-0633">Potassium transport</keyword>
<dbReference type="PANTHER" id="PTHR31462:SF5">
    <property type="entry name" value="ENDOSOMAL_LYSOSOMAL PROTON CHANNEL TMEM175"/>
    <property type="match status" value="1"/>
</dbReference>
<dbReference type="Pfam" id="PF06736">
    <property type="entry name" value="TMEM175"/>
    <property type="match status" value="1"/>
</dbReference>
<keyword evidence="15" id="KW-1185">Reference proteome</keyword>
<keyword evidence="5 13" id="KW-0812">Transmembrane</keyword>
<evidence type="ECO:0000256" key="9">
    <source>
        <dbReference type="ARBA" id="ARBA00023065"/>
    </source>
</evidence>
<evidence type="ECO:0000256" key="3">
    <source>
        <dbReference type="ARBA" id="ARBA00022448"/>
    </source>
</evidence>
<dbReference type="PANTHER" id="PTHR31462">
    <property type="entry name" value="ENDOSOMAL/LYSOSOMAL POTASSIUM CHANNEL TMEM175"/>
    <property type="match status" value="1"/>
</dbReference>
<accession>A0A8J3N1K3</accession>
<evidence type="ECO:0000256" key="10">
    <source>
        <dbReference type="ARBA" id="ARBA00023136"/>
    </source>
</evidence>
<feature type="transmembrane region" description="Helical" evidence="13">
    <location>
        <begin position="54"/>
        <end position="76"/>
    </location>
</feature>